<dbReference type="Gene3D" id="3.40.50.300">
    <property type="entry name" value="P-loop containing nucleotide triphosphate hydrolases"/>
    <property type="match status" value="1"/>
</dbReference>
<organism evidence="3 4">
    <name type="scientific">Prescottella agglutinans</name>
    <dbReference type="NCBI Taxonomy" id="1644129"/>
    <lineage>
        <taxon>Bacteria</taxon>
        <taxon>Bacillati</taxon>
        <taxon>Actinomycetota</taxon>
        <taxon>Actinomycetes</taxon>
        <taxon>Mycobacteriales</taxon>
        <taxon>Nocardiaceae</taxon>
        <taxon>Prescottella</taxon>
    </lineage>
</organism>
<keyword evidence="3" id="KW-0347">Helicase</keyword>
<evidence type="ECO:0000259" key="2">
    <source>
        <dbReference type="PROSITE" id="PS51194"/>
    </source>
</evidence>
<dbReference type="InterPro" id="IPR027417">
    <property type="entry name" value="P-loop_NTPase"/>
</dbReference>
<keyword evidence="3" id="KW-0547">Nucleotide-binding</keyword>
<sequence length="1082" mass="119408">MVEHGGDFVSSRDTSLDEKYRFRTEMVEELARDVIGPGGGEHEIISEAPLDRYIVGTLWPIDDRPQEAPDPDGADADGEATEDSPVAQALMRYPSSVGLTFSVRLADATEISIGLKGASYTRVVVEGDDDEAKKTRTDDWRRIPLALDPIPVSVAEPGVWGPTEEVVDGLELYVYVRPPRDGVSTVSVALRNTKPAVKGELRDDKSWFQVGISVSTVVPAIVDRSNHVNVGHDDDLDTSALLYRNKRTFAIGHGCAAEWNTSSVGEAVDHVATTFLPTYEVYRARPGLLDDSVNLRMSFLANASDEEVVAGLRGLAGRYREWIKQLESALTSGDADVQDKLLETAQDHVKAARTAADRIEAGIDLLRDDPVSMRAFRLSNQAMQLQRARQDWVRKGAKGTVGDGAEDRWYPFQIAYILLNLPGLADRHHPDRGIADLLWFPTGGGKTEAYLGLVAFSILHRRLKDPEARGVAVIMRYTLRLLTIQQFERATMLMCSLETVRRTNQDLGDRRFSIGLWVGSAGTPNTWDDARKSLLKLKDGQELQEKNPVQLTQCPWCGALLDHRNYKAVRHPERYLHIQCGTTGCDFANGLPVHVVDDDIYRERPELILGTVDKFANMAWKEDVGKLFARDGIGYPPNLIIQDELHLISGPLGSMVGLYETAVDAACSVDPLGEVVDRGRPKVIASTATIRRAEKQIRSVFARTAAQFPPPGINPDESFFAEPAPRDTHGTRQYVGIMSPATSHATLLVRVYAALLQAAKDIEGGDETRDPYWTLLGYFNSLRVLGSAYLQVEGDVRERLQVVSNRQGTVARELNLVNELTSRVASSDIPNRLKQLETSLEAGRPDDVVLATNMISVGVDIDRLGLMTVMGQPQSSSEYIQATSRVGRKFPGLVVTIFNAARSRDRSHYESFVPYHQALYRAVEATSATPFAARARDRGLHGVLVSLARLLVPGLAPDTSAYLAAQNWDDLCMIGDLVAKRAEAVLTDPINGRDDESDRECDATAAQVGDLLEVWSQAGEVKPHMRYQNVRNLDAALLVDPAAALTDDHIEYSQKEAPWPTMRSMREVDAESGLFEIAMKRK</sequence>
<dbReference type="GO" id="GO:0004386">
    <property type="term" value="F:helicase activity"/>
    <property type="evidence" value="ECO:0007669"/>
    <property type="project" value="UniProtKB-KW"/>
</dbReference>
<dbReference type="AlphaFoldDB" id="A0A3S3ZTW9"/>
<feature type="region of interest" description="Disordered" evidence="1">
    <location>
        <begin position="61"/>
        <end position="84"/>
    </location>
</feature>
<dbReference type="Pfam" id="PF00271">
    <property type="entry name" value="Helicase_C"/>
    <property type="match status" value="1"/>
</dbReference>
<feature type="domain" description="Helicase C-terminal" evidence="2">
    <location>
        <begin position="754"/>
        <end position="937"/>
    </location>
</feature>
<dbReference type="OrthoDB" id="713315at2"/>
<dbReference type="CDD" id="cd18785">
    <property type="entry name" value="SF2_C"/>
    <property type="match status" value="1"/>
</dbReference>
<dbReference type="Proteomes" id="UP000286208">
    <property type="component" value="Unassembled WGS sequence"/>
</dbReference>
<evidence type="ECO:0000256" key="1">
    <source>
        <dbReference type="SAM" id="MobiDB-lite"/>
    </source>
</evidence>
<evidence type="ECO:0000313" key="4">
    <source>
        <dbReference type="Proteomes" id="UP000286208"/>
    </source>
</evidence>
<name>A0A3S3ZTW9_9NOCA</name>
<keyword evidence="4" id="KW-1185">Reference proteome</keyword>
<protein>
    <submittedName>
        <fullName evidence="3">Helicase</fullName>
    </submittedName>
</protein>
<proteinExistence type="predicted"/>
<evidence type="ECO:0000313" key="3">
    <source>
        <dbReference type="EMBL" id="RVW08222.1"/>
    </source>
</evidence>
<dbReference type="SMART" id="SM00490">
    <property type="entry name" value="HELICc"/>
    <property type="match status" value="1"/>
</dbReference>
<gene>
    <name evidence="3" type="ORF">EGT67_17605</name>
</gene>
<dbReference type="PROSITE" id="PS51194">
    <property type="entry name" value="HELICASE_CTER"/>
    <property type="match status" value="1"/>
</dbReference>
<feature type="compositionally biased region" description="Acidic residues" evidence="1">
    <location>
        <begin position="69"/>
        <end position="82"/>
    </location>
</feature>
<dbReference type="SUPFAM" id="SSF52540">
    <property type="entry name" value="P-loop containing nucleoside triphosphate hydrolases"/>
    <property type="match status" value="1"/>
</dbReference>
<comment type="caution">
    <text evidence="3">The sequence shown here is derived from an EMBL/GenBank/DDBJ whole genome shotgun (WGS) entry which is preliminary data.</text>
</comment>
<dbReference type="InterPro" id="IPR001650">
    <property type="entry name" value="Helicase_C-like"/>
</dbReference>
<keyword evidence="3" id="KW-0378">Hydrolase</keyword>
<keyword evidence="3" id="KW-0067">ATP-binding</keyword>
<accession>A0A3S3ZTW9</accession>
<dbReference type="EMBL" id="RKLP01000009">
    <property type="protein sequence ID" value="RVW08222.1"/>
    <property type="molecule type" value="Genomic_DNA"/>
</dbReference>
<reference evidence="3 4" key="1">
    <citation type="submission" date="2018-11" db="EMBL/GenBank/DDBJ databases">
        <title>Rhodococcus spongicola sp. nov. and Rhodococcus xishaensis sp. nov. from marine sponges.</title>
        <authorList>
            <person name="Li L."/>
            <person name="Lin H.W."/>
        </authorList>
    </citation>
    <scope>NUCLEOTIDE SEQUENCE [LARGE SCALE GENOMIC DNA]</scope>
    <source>
        <strain evidence="3 4">CCTCC AB2014297</strain>
    </source>
</reference>